<reference evidence="2" key="2">
    <citation type="submission" date="2015-01" db="EMBL/GenBank/DDBJ databases">
        <title>Evolutionary Origins and Diversification of the Mycorrhizal Mutualists.</title>
        <authorList>
            <consortium name="DOE Joint Genome Institute"/>
            <consortium name="Mycorrhizal Genomics Consortium"/>
            <person name="Kohler A."/>
            <person name="Kuo A."/>
            <person name="Nagy L.G."/>
            <person name="Floudas D."/>
            <person name="Copeland A."/>
            <person name="Barry K.W."/>
            <person name="Cichocki N."/>
            <person name="Veneault-Fourrey C."/>
            <person name="LaButti K."/>
            <person name="Lindquist E.A."/>
            <person name="Lipzen A."/>
            <person name="Lundell T."/>
            <person name="Morin E."/>
            <person name="Murat C."/>
            <person name="Riley R."/>
            <person name="Ohm R."/>
            <person name="Sun H."/>
            <person name="Tunlid A."/>
            <person name="Henrissat B."/>
            <person name="Grigoriev I.V."/>
            <person name="Hibbett D.S."/>
            <person name="Martin F."/>
        </authorList>
    </citation>
    <scope>NUCLEOTIDE SEQUENCE [LARGE SCALE GENOMIC DNA]</scope>
    <source>
        <strain evidence="2">Ve08.2h10</strain>
    </source>
</reference>
<name>A0A0D0DTF3_9AGAM</name>
<organism evidence="1 2">
    <name type="scientific">Paxillus rubicundulus Ve08.2h10</name>
    <dbReference type="NCBI Taxonomy" id="930991"/>
    <lineage>
        <taxon>Eukaryota</taxon>
        <taxon>Fungi</taxon>
        <taxon>Dikarya</taxon>
        <taxon>Basidiomycota</taxon>
        <taxon>Agaricomycotina</taxon>
        <taxon>Agaricomycetes</taxon>
        <taxon>Agaricomycetidae</taxon>
        <taxon>Boletales</taxon>
        <taxon>Paxilineae</taxon>
        <taxon>Paxillaceae</taxon>
        <taxon>Paxillus</taxon>
    </lineage>
</organism>
<proteinExistence type="predicted"/>
<dbReference type="InParanoid" id="A0A0D0DTF3"/>
<evidence type="ECO:0000313" key="1">
    <source>
        <dbReference type="EMBL" id="KIK97133.1"/>
    </source>
</evidence>
<dbReference type="AlphaFoldDB" id="A0A0D0DTF3"/>
<gene>
    <name evidence="1" type="ORF">PAXRUDRAFT_825261</name>
</gene>
<dbReference type="Proteomes" id="UP000054538">
    <property type="component" value="Unassembled WGS sequence"/>
</dbReference>
<sequence length="84" mass="9119">MRSQPNCLGGLPVFSQLSESLSGDAFRRASTILLHAYRSVTKPTASDSTSSVIQSQAYCGVTTNALDGWLESMHAARRIDIFLQ</sequence>
<reference evidence="1 2" key="1">
    <citation type="submission" date="2014-04" db="EMBL/GenBank/DDBJ databases">
        <authorList>
            <consortium name="DOE Joint Genome Institute"/>
            <person name="Kuo A."/>
            <person name="Kohler A."/>
            <person name="Jargeat P."/>
            <person name="Nagy L.G."/>
            <person name="Floudas D."/>
            <person name="Copeland A."/>
            <person name="Barry K.W."/>
            <person name="Cichocki N."/>
            <person name="Veneault-Fourrey C."/>
            <person name="LaButti K."/>
            <person name="Lindquist E.A."/>
            <person name="Lipzen A."/>
            <person name="Lundell T."/>
            <person name="Morin E."/>
            <person name="Murat C."/>
            <person name="Sun H."/>
            <person name="Tunlid A."/>
            <person name="Henrissat B."/>
            <person name="Grigoriev I.V."/>
            <person name="Hibbett D.S."/>
            <person name="Martin F."/>
            <person name="Nordberg H.P."/>
            <person name="Cantor M.N."/>
            <person name="Hua S.X."/>
        </authorList>
    </citation>
    <scope>NUCLEOTIDE SEQUENCE [LARGE SCALE GENOMIC DNA]</scope>
    <source>
        <strain evidence="1 2">Ve08.2h10</strain>
    </source>
</reference>
<dbReference type="EMBL" id="KN824951">
    <property type="protein sequence ID" value="KIK97133.1"/>
    <property type="molecule type" value="Genomic_DNA"/>
</dbReference>
<accession>A0A0D0DTF3</accession>
<evidence type="ECO:0000313" key="2">
    <source>
        <dbReference type="Proteomes" id="UP000054538"/>
    </source>
</evidence>
<dbReference type="HOGENOM" id="CLU_2528123_0_0_1"/>
<protein>
    <submittedName>
        <fullName evidence="1">Uncharacterized protein</fullName>
    </submittedName>
</protein>
<keyword evidence="2" id="KW-1185">Reference proteome</keyword>